<accession>A0A9X3N461</accession>
<dbReference type="RefSeq" id="WP_270023640.1">
    <property type="nucleotide sequence ID" value="NZ_JAPDDP010000004.1"/>
</dbReference>
<evidence type="ECO:0000259" key="6">
    <source>
        <dbReference type="PROSITE" id="PS51387"/>
    </source>
</evidence>
<evidence type="ECO:0000256" key="4">
    <source>
        <dbReference type="ARBA" id="ARBA00022827"/>
    </source>
</evidence>
<dbReference type="AlphaFoldDB" id="A0A9X3N461"/>
<dbReference type="Gene3D" id="3.20.20.30">
    <property type="entry name" value="Luciferase-like domain"/>
    <property type="match status" value="1"/>
</dbReference>
<dbReference type="InterPro" id="IPR050416">
    <property type="entry name" value="FAD-linked_Oxidoreductase"/>
</dbReference>
<dbReference type="InterPro" id="IPR006094">
    <property type="entry name" value="Oxid_FAD_bind_N"/>
</dbReference>
<evidence type="ECO:0000256" key="2">
    <source>
        <dbReference type="ARBA" id="ARBA00005466"/>
    </source>
</evidence>
<dbReference type="InterPro" id="IPR016167">
    <property type="entry name" value="FAD-bd_PCMH_sub1"/>
</dbReference>
<dbReference type="InterPro" id="IPR036318">
    <property type="entry name" value="FAD-bd_PCMH-like_sf"/>
</dbReference>
<comment type="cofactor">
    <cofactor evidence="1">
        <name>FAD</name>
        <dbReference type="ChEBI" id="CHEBI:57692"/>
    </cofactor>
</comment>
<dbReference type="GO" id="GO:0071949">
    <property type="term" value="F:FAD binding"/>
    <property type="evidence" value="ECO:0007669"/>
    <property type="project" value="InterPro"/>
</dbReference>
<dbReference type="Gene3D" id="3.30.43.10">
    <property type="entry name" value="Uridine Diphospho-n-acetylenolpyruvylglucosamine Reductase, domain 2"/>
    <property type="match status" value="1"/>
</dbReference>
<dbReference type="InterPro" id="IPR006093">
    <property type="entry name" value="Oxy_OxRdtase_FAD_BS"/>
</dbReference>
<dbReference type="Gene3D" id="3.40.462.20">
    <property type="match status" value="1"/>
</dbReference>
<dbReference type="Pfam" id="PF08031">
    <property type="entry name" value="BBE"/>
    <property type="match status" value="1"/>
</dbReference>
<dbReference type="PANTHER" id="PTHR42973">
    <property type="entry name" value="BINDING OXIDOREDUCTASE, PUTATIVE (AFU_ORTHOLOGUE AFUA_1G17690)-RELATED"/>
    <property type="match status" value="1"/>
</dbReference>
<dbReference type="InterPro" id="IPR011251">
    <property type="entry name" value="Luciferase-like_dom"/>
</dbReference>
<keyword evidence="4" id="KW-0274">FAD</keyword>
<dbReference type="SUPFAM" id="SSF51679">
    <property type="entry name" value="Bacterial luciferase-like"/>
    <property type="match status" value="1"/>
</dbReference>
<name>A0A9X3N461_9ACTN</name>
<organism evidence="7 8">
    <name type="scientific">Solirubrobacter phytolaccae</name>
    <dbReference type="NCBI Taxonomy" id="1404360"/>
    <lineage>
        <taxon>Bacteria</taxon>
        <taxon>Bacillati</taxon>
        <taxon>Actinomycetota</taxon>
        <taxon>Thermoleophilia</taxon>
        <taxon>Solirubrobacterales</taxon>
        <taxon>Solirubrobacteraceae</taxon>
        <taxon>Solirubrobacter</taxon>
    </lineage>
</organism>
<gene>
    <name evidence="7" type="ORF">OJ997_03585</name>
</gene>
<evidence type="ECO:0000256" key="5">
    <source>
        <dbReference type="ARBA" id="ARBA00023002"/>
    </source>
</evidence>
<dbReference type="InterPro" id="IPR016169">
    <property type="entry name" value="FAD-bd_PCMH_sub2"/>
</dbReference>
<comment type="similarity">
    <text evidence="2">Belongs to the oxygen-dependent FAD-linked oxidoreductase family.</text>
</comment>
<reference evidence="7" key="1">
    <citation type="submission" date="2022-10" db="EMBL/GenBank/DDBJ databases">
        <title>The WGS of Solirubrobacter phytolaccae KCTC 29190.</title>
        <authorList>
            <person name="Jiang Z."/>
        </authorList>
    </citation>
    <scope>NUCLEOTIDE SEQUENCE</scope>
    <source>
        <strain evidence="7">KCTC 29190</strain>
    </source>
</reference>
<sequence length="732" mass="78662">MADYGHDLVFGTFLTPQASNPDDVVALAQLTERAGLDLATFQDHPYQAAFLDTWTLMTWVAARTETLRISPNVLSLPLRQPAVLARSAASLDLLSHGRLELGLGAGAFWDPIVAMGGPRRTPGESVVALEEAIDVLRQMWDVTTRRGVRVDGEHYKVIGAKRGPEPAHEIPIHLGAYKPRMLRLTGRKADGWLPSQAYMQPEDYAPANARIDEAAEKAGRDPREIRRMLNVNTSDVEELVELALEHGFSTFILGSDDPASIQRFGEEIAPAVRQAVATERAARGTTTGSIGRGPAVRAQRMSGIDYDAAPVAAVEPGDRAYGKVRSTYMRKGSPGLVLQPENVEEVSKALIYAREQDVPLAVRSGGHGISGRSTNDGGIIIDLGKLNGIAVGDGTAVRLGPGARWGHVAQELGSRGLGMSSGDFGDVGVGGLATAGGVGFMSRKHGLTIDHITGAQVVLADGSIVRADPDLLWAIRGAGGNFGVVTEFELDAYPVDKVVFSTMAFDARDTAQALTRWGYRIEHSPRELTSFLNLVMQQGVPIIQLYSVYAGDDTEAAIEALTPLLDVAPVLDQSAQLVPYPAIVAPQGGIHMGGSPTAIRAGLAEHLDEATSNGLAALMESGESGWLQIRSVGGAVNDVPADATAYAHRTQNFSVNAVGRTMERINEAWDEHVYPHMNGLYLSFDTDPRQERIHDAFPEPTFARLRELKAKYDPDNVFRQNFAITPAHASMT</sequence>
<evidence type="ECO:0000313" key="7">
    <source>
        <dbReference type="EMBL" id="MDA0179368.1"/>
    </source>
</evidence>
<dbReference type="PROSITE" id="PS51387">
    <property type="entry name" value="FAD_PCMH"/>
    <property type="match status" value="1"/>
</dbReference>
<comment type="caution">
    <text evidence="7">The sequence shown here is derived from an EMBL/GenBank/DDBJ whole genome shotgun (WGS) entry which is preliminary data.</text>
</comment>
<dbReference type="InterPro" id="IPR036661">
    <property type="entry name" value="Luciferase-like_sf"/>
</dbReference>
<dbReference type="EMBL" id="JAPDDP010000004">
    <property type="protein sequence ID" value="MDA0179368.1"/>
    <property type="molecule type" value="Genomic_DNA"/>
</dbReference>
<keyword evidence="5" id="KW-0560">Oxidoreductase</keyword>
<keyword evidence="3" id="KW-0285">Flavoprotein</keyword>
<dbReference type="Pfam" id="PF00296">
    <property type="entry name" value="Bac_luciferase"/>
    <property type="match status" value="1"/>
</dbReference>
<evidence type="ECO:0000256" key="1">
    <source>
        <dbReference type="ARBA" id="ARBA00001974"/>
    </source>
</evidence>
<keyword evidence="8" id="KW-1185">Reference proteome</keyword>
<dbReference type="InterPro" id="IPR016166">
    <property type="entry name" value="FAD-bd_PCMH"/>
</dbReference>
<protein>
    <submittedName>
        <fullName evidence="7">LLM class flavin-dependent oxidoreductase</fullName>
    </submittedName>
</protein>
<dbReference type="CDD" id="cd01097">
    <property type="entry name" value="Tetrahydromethanopterin_reductase"/>
    <property type="match status" value="1"/>
</dbReference>
<evidence type="ECO:0000256" key="3">
    <source>
        <dbReference type="ARBA" id="ARBA00022630"/>
    </source>
</evidence>
<dbReference type="GO" id="GO:0016705">
    <property type="term" value="F:oxidoreductase activity, acting on paired donors, with incorporation or reduction of molecular oxygen"/>
    <property type="evidence" value="ECO:0007669"/>
    <property type="project" value="InterPro"/>
</dbReference>
<dbReference type="Gene3D" id="3.30.465.10">
    <property type="match status" value="1"/>
</dbReference>
<dbReference type="Proteomes" id="UP001147653">
    <property type="component" value="Unassembled WGS sequence"/>
</dbReference>
<dbReference type="PROSITE" id="PS00862">
    <property type="entry name" value="OX2_COVAL_FAD"/>
    <property type="match status" value="1"/>
</dbReference>
<dbReference type="SUPFAM" id="SSF56176">
    <property type="entry name" value="FAD-binding/transporter-associated domain-like"/>
    <property type="match status" value="1"/>
</dbReference>
<proteinExistence type="inferred from homology"/>
<evidence type="ECO:0000313" key="8">
    <source>
        <dbReference type="Proteomes" id="UP001147653"/>
    </source>
</evidence>
<dbReference type="InterPro" id="IPR012951">
    <property type="entry name" value="BBE"/>
</dbReference>
<feature type="domain" description="FAD-binding PCMH-type" evidence="6">
    <location>
        <begin position="330"/>
        <end position="495"/>
    </location>
</feature>
<dbReference type="PANTHER" id="PTHR42973:SF39">
    <property type="entry name" value="FAD-BINDING PCMH-TYPE DOMAIN-CONTAINING PROTEIN"/>
    <property type="match status" value="1"/>
</dbReference>
<dbReference type="Pfam" id="PF01565">
    <property type="entry name" value="FAD_binding_4"/>
    <property type="match status" value="1"/>
</dbReference>